<evidence type="ECO:0000313" key="3">
    <source>
        <dbReference type="EMBL" id="KAK4212232.1"/>
    </source>
</evidence>
<dbReference type="AlphaFoldDB" id="A0AAN6YA34"/>
<comment type="caution">
    <text evidence="3">The sequence shown here is derived from an EMBL/GenBank/DDBJ whole genome shotgun (WGS) entry which is preliminary data.</text>
</comment>
<sequence length="674" mass="76185">MVKPHREIWEELLGIGPEDPPQAPVHRQPPPVQQQQPVRIEFKMGGPPPGPPPPQPERVNVNARHESDRVRFKDQSKSKSSKYRRPTAEDEYSDSDSYSGSSYSDDSESEEERRRRRRKSKTSSSSKSASKKKKSSSSSNESTWCGTIFSSLLYGGLAAIIAAYFIGDNIPSYEFNTPPPQPASSSDSEFVPEILNIHSISHKTITPDPIQEYANYMENMAPFTQQFIRDGVGSKERIKFFRDEVKSFCGQIDRVNTKRMVDGGRSWLAMKEYVDGSLEHEGKKKKGKGDAVKSALQKEKEKRKRRAKEQALLKKPTKPEVVTDWTDVRFWEGLGKDAEKWLGGAFLSDEEKLSDARSKKNVYDLTADRCQELLGIFEQLAGDRDVFADVFELSDHLLVVWPSSASTALKEGSKIIGGVLRGEKKKAALEGRKVTGKKQDFDESESELSGGSKCPPKQFDEKSAVVHLNATEGMVVISRFGEQIKTFRILAQHSVDLMTTVDRWLDKILSLSEMILEDEKVLEAYLLSDRYKGEVPKRDGWRGEIEKLQKVRDTAAPRLDNLYTTQLALGHAKNKIMESATTAAGRLGLLEKRFDELSAPTGWDKIQKIQGKKTLVKKYLAVSEEMAKDLKKRAQQIDKTMYDFKYSLWGEGRKWPDTKDSAKAETKTDESQFY</sequence>
<feature type="compositionally biased region" description="Pro residues" evidence="1">
    <location>
        <begin position="18"/>
        <end position="32"/>
    </location>
</feature>
<keyword evidence="2" id="KW-0472">Membrane</keyword>
<feature type="transmembrane region" description="Helical" evidence="2">
    <location>
        <begin position="143"/>
        <end position="166"/>
    </location>
</feature>
<keyword evidence="2" id="KW-0812">Transmembrane</keyword>
<reference evidence="3" key="2">
    <citation type="submission" date="2023-05" db="EMBL/GenBank/DDBJ databases">
        <authorList>
            <consortium name="Lawrence Berkeley National Laboratory"/>
            <person name="Steindorff A."/>
            <person name="Hensen N."/>
            <person name="Bonometti L."/>
            <person name="Westerberg I."/>
            <person name="Brannstrom I.O."/>
            <person name="Guillou S."/>
            <person name="Cros-Aarteil S."/>
            <person name="Calhoun S."/>
            <person name="Haridas S."/>
            <person name="Kuo A."/>
            <person name="Mondo S."/>
            <person name="Pangilinan J."/>
            <person name="Riley R."/>
            <person name="Labutti K."/>
            <person name="Andreopoulos B."/>
            <person name="Lipzen A."/>
            <person name="Chen C."/>
            <person name="Yanf M."/>
            <person name="Daum C."/>
            <person name="Ng V."/>
            <person name="Clum A."/>
            <person name="Ohm R."/>
            <person name="Martin F."/>
            <person name="Silar P."/>
            <person name="Natvig D."/>
            <person name="Lalanne C."/>
            <person name="Gautier V."/>
            <person name="Ament-Velasquez S.L."/>
            <person name="Kruys A."/>
            <person name="Hutchinson M.I."/>
            <person name="Powell A.J."/>
            <person name="Barry K."/>
            <person name="Miller A.N."/>
            <person name="Grigoriev I.V."/>
            <person name="Debuchy R."/>
            <person name="Gladieux P."/>
            <person name="Thoren M.H."/>
            <person name="Johannesson H."/>
        </authorList>
    </citation>
    <scope>NUCLEOTIDE SEQUENCE</scope>
    <source>
        <strain evidence="3">PSN293</strain>
    </source>
</reference>
<dbReference type="EMBL" id="MU858131">
    <property type="protein sequence ID" value="KAK4212232.1"/>
    <property type="molecule type" value="Genomic_DNA"/>
</dbReference>
<evidence type="ECO:0000313" key="4">
    <source>
        <dbReference type="Proteomes" id="UP001301769"/>
    </source>
</evidence>
<reference evidence="3" key="1">
    <citation type="journal article" date="2023" name="Mol. Phylogenet. Evol.">
        <title>Genome-scale phylogeny and comparative genomics of the fungal order Sordariales.</title>
        <authorList>
            <person name="Hensen N."/>
            <person name="Bonometti L."/>
            <person name="Westerberg I."/>
            <person name="Brannstrom I.O."/>
            <person name="Guillou S."/>
            <person name="Cros-Aarteil S."/>
            <person name="Calhoun S."/>
            <person name="Haridas S."/>
            <person name="Kuo A."/>
            <person name="Mondo S."/>
            <person name="Pangilinan J."/>
            <person name="Riley R."/>
            <person name="LaButti K."/>
            <person name="Andreopoulos B."/>
            <person name="Lipzen A."/>
            <person name="Chen C."/>
            <person name="Yan M."/>
            <person name="Daum C."/>
            <person name="Ng V."/>
            <person name="Clum A."/>
            <person name="Steindorff A."/>
            <person name="Ohm R.A."/>
            <person name="Martin F."/>
            <person name="Silar P."/>
            <person name="Natvig D.O."/>
            <person name="Lalanne C."/>
            <person name="Gautier V."/>
            <person name="Ament-Velasquez S.L."/>
            <person name="Kruys A."/>
            <person name="Hutchinson M.I."/>
            <person name="Powell A.J."/>
            <person name="Barry K."/>
            <person name="Miller A.N."/>
            <person name="Grigoriev I.V."/>
            <person name="Debuchy R."/>
            <person name="Gladieux P."/>
            <person name="Hiltunen Thoren M."/>
            <person name="Johannesson H."/>
        </authorList>
    </citation>
    <scope>NUCLEOTIDE SEQUENCE</scope>
    <source>
        <strain evidence="3">PSN293</strain>
    </source>
</reference>
<evidence type="ECO:0000256" key="2">
    <source>
        <dbReference type="SAM" id="Phobius"/>
    </source>
</evidence>
<organism evidence="3 4">
    <name type="scientific">Rhypophila decipiens</name>
    <dbReference type="NCBI Taxonomy" id="261697"/>
    <lineage>
        <taxon>Eukaryota</taxon>
        <taxon>Fungi</taxon>
        <taxon>Dikarya</taxon>
        <taxon>Ascomycota</taxon>
        <taxon>Pezizomycotina</taxon>
        <taxon>Sordariomycetes</taxon>
        <taxon>Sordariomycetidae</taxon>
        <taxon>Sordariales</taxon>
        <taxon>Naviculisporaceae</taxon>
        <taxon>Rhypophila</taxon>
    </lineage>
</organism>
<feature type="compositionally biased region" description="Basic and acidic residues" evidence="1">
    <location>
        <begin position="63"/>
        <end position="77"/>
    </location>
</feature>
<feature type="region of interest" description="Disordered" evidence="1">
    <location>
        <begin position="436"/>
        <end position="455"/>
    </location>
</feature>
<evidence type="ECO:0000256" key="1">
    <source>
        <dbReference type="SAM" id="MobiDB-lite"/>
    </source>
</evidence>
<name>A0AAN6YA34_9PEZI</name>
<proteinExistence type="predicted"/>
<dbReference type="Proteomes" id="UP001301769">
    <property type="component" value="Unassembled WGS sequence"/>
</dbReference>
<feature type="compositionally biased region" description="Pro residues" evidence="1">
    <location>
        <begin position="46"/>
        <end position="56"/>
    </location>
</feature>
<gene>
    <name evidence="3" type="ORF">QBC37DRAFT_425277</name>
</gene>
<feature type="region of interest" description="Disordered" evidence="1">
    <location>
        <begin position="651"/>
        <end position="674"/>
    </location>
</feature>
<accession>A0AAN6YA34</accession>
<keyword evidence="4" id="KW-1185">Reference proteome</keyword>
<keyword evidence="2" id="KW-1133">Transmembrane helix</keyword>
<feature type="region of interest" description="Disordered" evidence="1">
    <location>
        <begin position="1"/>
        <end position="142"/>
    </location>
</feature>
<protein>
    <submittedName>
        <fullName evidence="3">Uncharacterized protein</fullName>
    </submittedName>
</protein>
<feature type="compositionally biased region" description="Low complexity" evidence="1">
    <location>
        <begin position="95"/>
        <end position="104"/>
    </location>
</feature>